<feature type="non-terminal residue" evidence="7">
    <location>
        <position position="1"/>
    </location>
</feature>
<dbReference type="Gene3D" id="3.40.50.200">
    <property type="entry name" value="Peptidase S8/S53 domain"/>
    <property type="match status" value="1"/>
</dbReference>
<evidence type="ECO:0000256" key="3">
    <source>
        <dbReference type="ARBA" id="ARBA00022801"/>
    </source>
</evidence>
<dbReference type="AlphaFoldDB" id="A0A382BN87"/>
<dbReference type="GO" id="GO:0004252">
    <property type="term" value="F:serine-type endopeptidase activity"/>
    <property type="evidence" value="ECO:0007669"/>
    <property type="project" value="InterPro"/>
</dbReference>
<keyword evidence="3" id="KW-0378">Hydrolase</keyword>
<sequence>VLNESRWLNAVSALCHISDLEALANLPFVKKIEPVLGYRHHQITFENNVFPNSRDFDYGNAQAQIEQINVHELHNEGFTGDGVRILVMDTGFNLSHIALEGINVVAQWDVINDDNETANQTSEEQSSGQDYHGTAVLSTIAANSPGEFMGVAFDAEFLLAKTEDVTQEIQQEEDDYVAGLEWGEANGADVVSTSLGYLDWYTYEDMDGNTAVTTNAIDIAVGLGMVCVTAAGNEGNDGWFYIIAPADADSVIAVGAVRQNGEIASFSSHGPTYDGRIKPEVCARGSQTWCINPNNTTGYTQLSGTSLACPLVGGAVALIRQVQPDWSAMQVREAILMTASQSSDPDNSYGYGIMNAKDASEYDYTVAINETPKLPADFYVSSAYPNPFNPSVSLDVIAPKGSFVKVDVFTINGTHVSNLYSGKTFRSNQQLIWTPNMQSGIYLIRTIVNNQIHTQKITLLK</sequence>
<dbReference type="GO" id="GO:0006508">
    <property type="term" value="P:proteolysis"/>
    <property type="evidence" value="ECO:0007669"/>
    <property type="project" value="UniProtKB-KW"/>
</dbReference>
<dbReference type="Pfam" id="PF18962">
    <property type="entry name" value="Por_Secre_tail"/>
    <property type="match status" value="1"/>
</dbReference>
<evidence type="ECO:0000259" key="5">
    <source>
        <dbReference type="Pfam" id="PF00082"/>
    </source>
</evidence>
<name>A0A382BN87_9ZZZZ</name>
<keyword evidence="4" id="KW-0720">Serine protease</keyword>
<dbReference type="PROSITE" id="PS51892">
    <property type="entry name" value="SUBTILASE"/>
    <property type="match status" value="1"/>
</dbReference>
<dbReference type="EMBL" id="UINC01030496">
    <property type="protein sequence ID" value="SVB15001.1"/>
    <property type="molecule type" value="Genomic_DNA"/>
</dbReference>
<dbReference type="PRINTS" id="PR00723">
    <property type="entry name" value="SUBTILISIN"/>
</dbReference>
<dbReference type="InterPro" id="IPR050131">
    <property type="entry name" value="Peptidase_S8_subtilisin-like"/>
</dbReference>
<evidence type="ECO:0008006" key="8">
    <source>
        <dbReference type="Google" id="ProtNLM"/>
    </source>
</evidence>
<evidence type="ECO:0000256" key="2">
    <source>
        <dbReference type="ARBA" id="ARBA00022670"/>
    </source>
</evidence>
<dbReference type="SUPFAM" id="SSF52743">
    <property type="entry name" value="Subtilisin-like"/>
    <property type="match status" value="1"/>
</dbReference>
<proteinExistence type="inferred from homology"/>
<dbReference type="InterPro" id="IPR015500">
    <property type="entry name" value="Peptidase_S8_subtilisin-rel"/>
</dbReference>
<feature type="domain" description="Peptidase S8/S53" evidence="5">
    <location>
        <begin position="80"/>
        <end position="352"/>
    </location>
</feature>
<dbReference type="NCBIfam" id="TIGR04183">
    <property type="entry name" value="Por_Secre_tail"/>
    <property type="match status" value="1"/>
</dbReference>
<feature type="domain" description="Secretion system C-terminal sorting" evidence="6">
    <location>
        <begin position="384"/>
        <end position="457"/>
    </location>
</feature>
<keyword evidence="2" id="KW-0645">Protease</keyword>
<organism evidence="7">
    <name type="scientific">marine metagenome</name>
    <dbReference type="NCBI Taxonomy" id="408172"/>
    <lineage>
        <taxon>unclassified sequences</taxon>
        <taxon>metagenomes</taxon>
        <taxon>ecological metagenomes</taxon>
    </lineage>
</organism>
<dbReference type="PANTHER" id="PTHR43806:SF67">
    <property type="entry name" value="EGF-LIKE DOMAIN-CONTAINING PROTEIN"/>
    <property type="match status" value="1"/>
</dbReference>
<evidence type="ECO:0000313" key="7">
    <source>
        <dbReference type="EMBL" id="SVB15001.1"/>
    </source>
</evidence>
<evidence type="ECO:0000259" key="6">
    <source>
        <dbReference type="Pfam" id="PF18962"/>
    </source>
</evidence>
<reference evidence="7" key="1">
    <citation type="submission" date="2018-05" db="EMBL/GenBank/DDBJ databases">
        <authorList>
            <person name="Lanie J.A."/>
            <person name="Ng W.-L."/>
            <person name="Kazmierczak K.M."/>
            <person name="Andrzejewski T.M."/>
            <person name="Davidsen T.M."/>
            <person name="Wayne K.J."/>
            <person name="Tettelin H."/>
            <person name="Glass J.I."/>
            <person name="Rusch D."/>
            <person name="Podicherti R."/>
            <person name="Tsui H.-C.T."/>
            <person name="Winkler M.E."/>
        </authorList>
    </citation>
    <scope>NUCLEOTIDE SEQUENCE</scope>
</reference>
<evidence type="ECO:0000256" key="4">
    <source>
        <dbReference type="ARBA" id="ARBA00022825"/>
    </source>
</evidence>
<dbReference type="InterPro" id="IPR026444">
    <property type="entry name" value="Secre_tail"/>
</dbReference>
<dbReference type="InterPro" id="IPR036852">
    <property type="entry name" value="Peptidase_S8/S53_dom_sf"/>
</dbReference>
<evidence type="ECO:0000256" key="1">
    <source>
        <dbReference type="ARBA" id="ARBA00011073"/>
    </source>
</evidence>
<comment type="similarity">
    <text evidence="1">Belongs to the peptidase S8 family.</text>
</comment>
<gene>
    <name evidence="7" type="ORF">METZ01_LOCUS167855</name>
</gene>
<accession>A0A382BN87</accession>
<dbReference type="PANTHER" id="PTHR43806">
    <property type="entry name" value="PEPTIDASE S8"/>
    <property type="match status" value="1"/>
</dbReference>
<dbReference type="InterPro" id="IPR000209">
    <property type="entry name" value="Peptidase_S8/S53_dom"/>
</dbReference>
<protein>
    <recommendedName>
        <fullName evidence="8">Peptidase S8/S53 domain-containing protein</fullName>
    </recommendedName>
</protein>
<dbReference type="Pfam" id="PF00082">
    <property type="entry name" value="Peptidase_S8"/>
    <property type="match status" value="1"/>
</dbReference>